<dbReference type="Proteomes" id="UP001219518">
    <property type="component" value="Unassembled WGS sequence"/>
</dbReference>
<proteinExistence type="predicted"/>
<protein>
    <submittedName>
        <fullName evidence="2">Receptor-like protein kinase</fullName>
    </submittedName>
</protein>
<reference evidence="2" key="1">
    <citation type="submission" date="2021-07" db="EMBL/GenBank/DDBJ databases">
        <authorList>
            <person name="Catto M.A."/>
            <person name="Jacobson A."/>
            <person name="Kennedy G."/>
            <person name="Labadie P."/>
            <person name="Hunt B.G."/>
            <person name="Srinivasan R."/>
        </authorList>
    </citation>
    <scope>NUCLEOTIDE SEQUENCE</scope>
    <source>
        <strain evidence="2">PL_HMW_Pooled</strain>
        <tissue evidence="2">Head</tissue>
    </source>
</reference>
<name>A0AAE1I027_9NEOP</name>
<organism evidence="2 3">
    <name type="scientific">Frankliniella fusca</name>
    <dbReference type="NCBI Taxonomy" id="407009"/>
    <lineage>
        <taxon>Eukaryota</taxon>
        <taxon>Metazoa</taxon>
        <taxon>Ecdysozoa</taxon>
        <taxon>Arthropoda</taxon>
        <taxon>Hexapoda</taxon>
        <taxon>Insecta</taxon>
        <taxon>Pterygota</taxon>
        <taxon>Neoptera</taxon>
        <taxon>Paraneoptera</taxon>
        <taxon>Thysanoptera</taxon>
        <taxon>Terebrantia</taxon>
        <taxon>Thripoidea</taxon>
        <taxon>Thripidae</taxon>
        <taxon>Frankliniella</taxon>
    </lineage>
</organism>
<gene>
    <name evidence="2" type="ORF">KUF71_024974</name>
</gene>
<feature type="region of interest" description="Disordered" evidence="1">
    <location>
        <begin position="220"/>
        <end position="249"/>
    </location>
</feature>
<accession>A0AAE1I027</accession>
<dbReference type="AlphaFoldDB" id="A0AAE1I027"/>
<dbReference type="EMBL" id="JAHWGI010001416">
    <property type="protein sequence ID" value="KAK3931062.1"/>
    <property type="molecule type" value="Genomic_DNA"/>
</dbReference>
<keyword evidence="2" id="KW-0418">Kinase</keyword>
<evidence type="ECO:0000313" key="2">
    <source>
        <dbReference type="EMBL" id="KAK3931062.1"/>
    </source>
</evidence>
<keyword evidence="2" id="KW-0808">Transferase</keyword>
<reference evidence="2" key="2">
    <citation type="journal article" date="2023" name="BMC Genomics">
        <title>Pest status, molecular evolution, and epigenetic factors derived from the genome assembly of Frankliniella fusca, a thysanopteran phytovirus vector.</title>
        <authorList>
            <person name="Catto M.A."/>
            <person name="Labadie P.E."/>
            <person name="Jacobson A.L."/>
            <person name="Kennedy G.G."/>
            <person name="Srinivasan R."/>
            <person name="Hunt B.G."/>
        </authorList>
    </citation>
    <scope>NUCLEOTIDE SEQUENCE</scope>
    <source>
        <strain evidence="2">PL_HMW_Pooled</strain>
    </source>
</reference>
<evidence type="ECO:0000256" key="1">
    <source>
        <dbReference type="SAM" id="MobiDB-lite"/>
    </source>
</evidence>
<dbReference type="GO" id="GO:0016301">
    <property type="term" value="F:kinase activity"/>
    <property type="evidence" value="ECO:0007669"/>
    <property type="project" value="UniProtKB-KW"/>
</dbReference>
<sequence>MKTRKQEDSAYMLGASRDFSGRVLPTCEDVMRCYYLVQADTKAQRSGYDPPMQEVAQVVADKVQQVWTSASIPVISNRGILQAVLRLVEKCRKVEKSWKKPSKTVQEGVDQFRAQSQQLFDVAQCKCLPSKPLCVCSPKDAINDVEVPFLVDQRTDRRMVIGGVDNKATKVLRRSDEKAEKKVAELREAEERAAATNFASCLGKKLQALCSKEVATAEAASADPEWRPLSPSRPSSSCSSTSSSSRNTLELPTACRMAERYNLPSGAAAAFATAVLEDVGAVKPEDTTLVVDRRKFSRQRQKFRSETREQELQQLRETELLGLYFDGRQDKTKVREELANGKVRIVSGTEEHVVLLAQPGDLYLGHVSPPTHGAESLAKTLLVFLDDANVDTTPLRCVGCDGCTTNPGCWGGVVRLMEESLGRP</sequence>
<comment type="caution">
    <text evidence="2">The sequence shown here is derived from an EMBL/GenBank/DDBJ whole genome shotgun (WGS) entry which is preliminary data.</text>
</comment>
<feature type="compositionally biased region" description="Low complexity" evidence="1">
    <location>
        <begin position="227"/>
        <end position="246"/>
    </location>
</feature>
<evidence type="ECO:0000313" key="3">
    <source>
        <dbReference type="Proteomes" id="UP001219518"/>
    </source>
</evidence>
<keyword evidence="2" id="KW-0675">Receptor</keyword>
<keyword evidence="3" id="KW-1185">Reference proteome</keyword>